<evidence type="ECO:0000256" key="1">
    <source>
        <dbReference type="SAM" id="SignalP"/>
    </source>
</evidence>
<keyword evidence="1" id="KW-0732">Signal</keyword>
<proteinExistence type="predicted"/>
<dbReference type="RefSeq" id="WP_103051069.1">
    <property type="nucleotide sequence ID" value="NZ_POWF01000001.1"/>
</dbReference>
<sequence>MIKKLVLVFIAFSAIQIYAQNGTASPYSFYGIGSLKFKGTVENRSMGGLSIYTDSIHINLRNPASYAGKNLALYANESRPVKFSVAGSHSNLKLSSNSGEDRLSSSTFDYLSLAIPVGRLGVGVGLIPYTSVGYKLETLNDANQLNERFSGKGGLNRTYLSLGYLINDNFSVGVDLSYNFGNIQNSTIVFDYNTDGELVQYQSRENNRSDLSGLSLNLGLTYRAMISDRLELKSGFTYTPETNLRSRNERSFNTIVINSTTNQEFIVNTIEANLAAQGLDETNFLLPSKFSLGAGIGQPRIWFVGAEYTFQNTKNFVNELHGSNGTVYTNSSSIALGGFFVPKYNSFTSYFSRMVYRAGLRFEDTGLNINNTGINEFGISFGVGLPIGSARDFFSNANLGFEIGKRGTTKNNLIQENFINFNLSLSLNDRWFQKRRYD</sequence>
<dbReference type="Gene3D" id="2.40.160.60">
    <property type="entry name" value="Outer membrane protein transport protein (OMPP1/FadL/TodX)"/>
    <property type="match status" value="1"/>
</dbReference>
<accession>A0A2K1E4L4</accession>
<protein>
    <recommendedName>
        <fullName evidence="4">Outer membrane protein beta-barrel domain-containing protein</fullName>
    </recommendedName>
</protein>
<name>A0A2K1E4L4_9FLAO</name>
<comment type="caution">
    <text evidence="2">The sequence shown here is derived from an EMBL/GenBank/DDBJ whole genome shotgun (WGS) entry which is preliminary data.</text>
</comment>
<feature type="chain" id="PRO_5014390847" description="Outer membrane protein beta-barrel domain-containing protein" evidence="1">
    <location>
        <begin position="20"/>
        <end position="438"/>
    </location>
</feature>
<evidence type="ECO:0008006" key="4">
    <source>
        <dbReference type="Google" id="ProtNLM"/>
    </source>
</evidence>
<evidence type="ECO:0000313" key="3">
    <source>
        <dbReference type="Proteomes" id="UP000236641"/>
    </source>
</evidence>
<reference evidence="2 3" key="1">
    <citation type="submission" date="2018-01" db="EMBL/GenBank/DDBJ databases">
        <title>The draft genome of Hanstruepera neustonica JCM19743.</title>
        <authorList>
            <person name="He R.-H."/>
            <person name="Du Z.-J."/>
        </authorList>
    </citation>
    <scope>NUCLEOTIDE SEQUENCE [LARGE SCALE GENOMIC DNA]</scope>
    <source>
        <strain evidence="2 3">JCM19743</strain>
    </source>
</reference>
<keyword evidence="3" id="KW-1185">Reference proteome</keyword>
<gene>
    <name evidence="2" type="ORF">C1T31_03555</name>
</gene>
<dbReference type="AlphaFoldDB" id="A0A2K1E4L4"/>
<dbReference type="SUPFAM" id="SSF56935">
    <property type="entry name" value="Porins"/>
    <property type="match status" value="1"/>
</dbReference>
<dbReference type="Proteomes" id="UP000236641">
    <property type="component" value="Unassembled WGS sequence"/>
</dbReference>
<dbReference type="OrthoDB" id="1491239at2"/>
<feature type="signal peptide" evidence="1">
    <location>
        <begin position="1"/>
        <end position="19"/>
    </location>
</feature>
<organism evidence="2 3">
    <name type="scientific">Hanstruepera neustonica</name>
    <dbReference type="NCBI Taxonomy" id="1445657"/>
    <lineage>
        <taxon>Bacteria</taxon>
        <taxon>Pseudomonadati</taxon>
        <taxon>Bacteroidota</taxon>
        <taxon>Flavobacteriia</taxon>
        <taxon>Flavobacteriales</taxon>
        <taxon>Flavobacteriaceae</taxon>
        <taxon>Hanstruepera</taxon>
    </lineage>
</organism>
<evidence type="ECO:0000313" key="2">
    <source>
        <dbReference type="EMBL" id="PNQ75222.1"/>
    </source>
</evidence>
<dbReference type="EMBL" id="POWF01000001">
    <property type="protein sequence ID" value="PNQ75222.1"/>
    <property type="molecule type" value="Genomic_DNA"/>
</dbReference>